<name>A0A5B9P5Y8_9BACT</name>
<proteinExistence type="predicted"/>
<dbReference type="AlphaFoldDB" id="A0A5B9P5Y8"/>
<organism evidence="2 3">
    <name type="scientific">Mariniblastus fucicola</name>
    <dbReference type="NCBI Taxonomy" id="980251"/>
    <lineage>
        <taxon>Bacteria</taxon>
        <taxon>Pseudomonadati</taxon>
        <taxon>Planctomycetota</taxon>
        <taxon>Planctomycetia</taxon>
        <taxon>Pirellulales</taxon>
        <taxon>Pirellulaceae</taxon>
        <taxon>Mariniblastus</taxon>
    </lineage>
</organism>
<feature type="region of interest" description="Disordered" evidence="1">
    <location>
        <begin position="163"/>
        <end position="186"/>
    </location>
</feature>
<dbReference type="KEGG" id="mff:MFFC18_02500"/>
<keyword evidence="3" id="KW-1185">Reference proteome</keyword>
<dbReference type="Gene3D" id="2.40.420.20">
    <property type="match status" value="1"/>
</dbReference>
<dbReference type="EMBL" id="CP042912">
    <property type="protein sequence ID" value="QEG20402.1"/>
    <property type="molecule type" value="Genomic_DNA"/>
</dbReference>
<gene>
    <name evidence="2" type="ORF">MFFC18_02500</name>
</gene>
<protein>
    <submittedName>
        <fullName evidence="2">Putative efflux pump membrane fusion protein</fullName>
    </submittedName>
</protein>
<dbReference type="Gene3D" id="2.40.30.170">
    <property type="match status" value="1"/>
</dbReference>
<dbReference type="PANTHER" id="PTHR30386">
    <property type="entry name" value="MEMBRANE FUSION SUBUNIT OF EMRAB-TOLC MULTIDRUG EFFLUX PUMP"/>
    <property type="match status" value="1"/>
</dbReference>
<reference evidence="2 3" key="1">
    <citation type="submission" date="2019-08" db="EMBL/GenBank/DDBJ databases">
        <title>Deep-cultivation of Planctomycetes and their phenomic and genomic characterization uncovers novel biology.</title>
        <authorList>
            <person name="Wiegand S."/>
            <person name="Jogler M."/>
            <person name="Boedeker C."/>
            <person name="Pinto D."/>
            <person name="Vollmers J."/>
            <person name="Rivas-Marin E."/>
            <person name="Kohn T."/>
            <person name="Peeters S.H."/>
            <person name="Heuer A."/>
            <person name="Rast P."/>
            <person name="Oberbeckmann S."/>
            <person name="Bunk B."/>
            <person name="Jeske O."/>
            <person name="Meyerdierks A."/>
            <person name="Storesund J.E."/>
            <person name="Kallscheuer N."/>
            <person name="Luecker S."/>
            <person name="Lage O.M."/>
            <person name="Pohl T."/>
            <person name="Merkel B.J."/>
            <person name="Hornburger P."/>
            <person name="Mueller R.-W."/>
            <person name="Bruemmer F."/>
            <person name="Labrenz M."/>
            <person name="Spormann A.M."/>
            <person name="Op den Camp H."/>
            <person name="Overmann J."/>
            <person name="Amann R."/>
            <person name="Jetten M.S.M."/>
            <person name="Mascher T."/>
            <person name="Medema M.H."/>
            <person name="Devos D.P."/>
            <person name="Kaster A.-K."/>
            <person name="Ovreas L."/>
            <person name="Rohde M."/>
            <person name="Galperin M.Y."/>
            <person name="Jogler C."/>
        </authorList>
    </citation>
    <scope>NUCLEOTIDE SEQUENCE [LARGE SCALE GENOMIC DNA]</scope>
    <source>
        <strain evidence="2 3">FC18</strain>
    </source>
</reference>
<accession>A0A5B9P5Y8</accession>
<dbReference type="PANTHER" id="PTHR30386:SF18">
    <property type="entry name" value="INNER MEMBRANE PROTEIN YIAV-RELATED"/>
    <property type="match status" value="1"/>
</dbReference>
<sequence length="580" mass="64496">MKHSLQEKFCNADVAISPHRFTLLMIVIATIAAGCARTEEEAVREKPARPVSVMTLNQSKQLQRQLMTGSVAAWKTEQVGFEVTGRVDFVIEPNEEVQPLILSKTAPDPTAIAKVDEERFRIAVETARADVQVAQRRLEANQVTIEQQLPAAISSAQAQLELAQTENDRTSRLSAQQAVSRSEYDNTKTSLSVATSSLASAKAQLAQANAEQLALQAQVLRANHALDEAERNLRNTSLYSSFRGIVSEVHTVPGSYVSPGDPVVTVQMMDPMLVQFEVSADDSRKYPKGDVLTVFVADKNGQRHPVSGMVYTVDSVADSNSRTYTVTLHVRNQKIEMRADGEETMARTQGIFPLNIGPIVTGDKRSFVEQRCLHRIGDSTVVWKVANRKWNEPTRPVDRILQVEPVKVICGDDVIPFLGQWKFVPVQFENPSEIDVENDLITDQLFFPEDSALSESDFETWTDRRVLLQQRDWMLRPGDVVQVAINGDAVEGFYVPMKSIRNESGRTYLHVVETAGEETIARRVEVTVQNRNAVSDRSIQLKVLPVLEGELHDGVQIVIGGSHYVKEGDRVRVVSGREAN</sequence>
<dbReference type="PROSITE" id="PS51257">
    <property type="entry name" value="PROKAR_LIPOPROTEIN"/>
    <property type="match status" value="1"/>
</dbReference>
<dbReference type="Proteomes" id="UP000322214">
    <property type="component" value="Chromosome"/>
</dbReference>
<dbReference type="Gene3D" id="1.10.287.470">
    <property type="entry name" value="Helix hairpin bin"/>
    <property type="match status" value="1"/>
</dbReference>
<dbReference type="STRING" id="980251.GCA_001642875_04580"/>
<evidence type="ECO:0000313" key="2">
    <source>
        <dbReference type="EMBL" id="QEG20402.1"/>
    </source>
</evidence>
<evidence type="ECO:0000256" key="1">
    <source>
        <dbReference type="SAM" id="MobiDB-lite"/>
    </source>
</evidence>
<dbReference type="InterPro" id="IPR050739">
    <property type="entry name" value="MFP"/>
</dbReference>
<evidence type="ECO:0000313" key="3">
    <source>
        <dbReference type="Proteomes" id="UP000322214"/>
    </source>
</evidence>
<dbReference type="SUPFAM" id="SSF111369">
    <property type="entry name" value="HlyD-like secretion proteins"/>
    <property type="match status" value="1"/>
</dbReference>
<dbReference type="Gene3D" id="2.40.50.100">
    <property type="match status" value="1"/>
</dbReference>
<dbReference type="RefSeq" id="WP_238381172.1">
    <property type="nucleotide sequence ID" value="NZ_CP042912.1"/>
</dbReference>